<dbReference type="PROSITE" id="PS50404">
    <property type="entry name" value="GST_NTER"/>
    <property type="match status" value="1"/>
</dbReference>
<dbReference type="Pfam" id="PF02798">
    <property type="entry name" value="GST_N"/>
    <property type="match status" value="1"/>
</dbReference>
<dbReference type="CDD" id="cd03045">
    <property type="entry name" value="GST_N_Delta_Epsilon"/>
    <property type="match status" value="1"/>
</dbReference>
<dbReference type="SFLD" id="SFLDG01153">
    <property type="entry name" value="Main.4:_Theta-like"/>
    <property type="match status" value="1"/>
</dbReference>
<comment type="subunit">
    <text evidence="1">Homodimer.</text>
</comment>
<dbReference type="SFLD" id="SFLDS00019">
    <property type="entry name" value="Glutathione_Transferase_(cytos"/>
    <property type="match status" value="1"/>
</dbReference>
<evidence type="ECO:0000256" key="2">
    <source>
        <dbReference type="RuleBase" id="RU003494"/>
    </source>
</evidence>
<accession>A0A8K0GIP4</accession>
<dbReference type="AlphaFoldDB" id="A0A8K0GIP4"/>
<evidence type="ECO:0008006" key="7">
    <source>
        <dbReference type="Google" id="ProtNLM"/>
    </source>
</evidence>
<evidence type="ECO:0000259" key="3">
    <source>
        <dbReference type="PROSITE" id="PS50404"/>
    </source>
</evidence>
<dbReference type="InterPro" id="IPR036282">
    <property type="entry name" value="Glutathione-S-Trfase_C_sf"/>
</dbReference>
<dbReference type="FunFam" id="1.20.1050.10:FF:000007">
    <property type="entry name" value="Glutathione S-transferase 1-1"/>
    <property type="match status" value="1"/>
</dbReference>
<dbReference type="FunFam" id="3.40.30.10:FF:000034">
    <property type="entry name" value="glutathione S-transferase 1"/>
    <property type="match status" value="1"/>
</dbReference>
<dbReference type="PANTHER" id="PTHR43969:SF8">
    <property type="entry name" value="GLUTATHIONE S TRANSFERASE E13, ISOFORM A-RELATED"/>
    <property type="match status" value="1"/>
</dbReference>
<organism evidence="5 6">
    <name type="scientific">Ignelater luminosus</name>
    <name type="common">Cucubano</name>
    <name type="synonym">Pyrophorus luminosus</name>
    <dbReference type="NCBI Taxonomy" id="2038154"/>
    <lineage>
        <taxon>Eukaryota</taxon>
        <taxon>Metazoa</taxon>
        <taxon>Ecdysozoa</taxon>
        <taxon>Arthropoda</taxon>
        <taxon>Hexapoda</taxon>
        <taxon>Insecta</taxon>
        <taxon>Pterygota</taxon>
        <taxon>Neoptera</taxon>
        <taxon>Endopterygota</taxon>
        <taxon>Coleoptera</taxon>
        <taxon>Polyphaga</taxon>
        <taxon>Elateriformia</taxon>
        <taxon>Elateroidea</taxon>
        <taxon>Elateridae</taxon>
        <taxon>Agrypninae</taxon>
        <taxon>Pyrophorini</taxon>
        <taxon>Ignelater</taxon>
    </lineage>
</organism>
<dbReference type="OrthoDB" id="2309723at2759"/>
<dbReference type="InterPro" id="IPR004045">
    <property type="entry name" value="Glutathione_S-Trfase_N"/>
</dbReference>
<dbReference type="Gene3D" id="1.20.1050.10">
    <property type="match status" value="1"/>
</dbReference>
<dbReference type="PANTHER" id="PTHR43969">
    <property type="entry name" value="GLUTATHIONE S TRANSFERASE D10, ISOFORM A-RELATED"/>
    <property type="match status" value="1"/>
</dbReference>
<dbReference type="Pfam" id="PF00043">
    <property type="entry name" value="GST_C"/>
    <property type="match status" value="1"/>
</dbReference>
<comment type="caution">
    <text evidence="5">The sequence shown here is derived from an EMBL/GenBank/DDBJ whole genome shotgun (WGS) entry which is preliminary data.</text>
</comment>
<evidence type="ECO:0000259" key="4">
    <source>
        <dbReference type="PROSITE" id="PS50405"/>
    </source>
</evidence>
<protein>
    <recommendedName>
        <fullName evidence="7">Glutathione S-transferase</fullName>
    </recommendedName>
</protein>
<gene>
    <name evidence="5" type="ORF">ILUMI_04822</name>
</gene>
<dbReference type="GO" id="GO:0004364">
    <property type="term" value="F:glutathione transferase activity"/>
    <property type="evidence" value="ECO:0007669"/>
    <property type="project" value="TreeGrafter"/>
</dbReference>
<dbReference type="EMBL" id="VTPC01001678">
    <property type="protein sequence ID" value="KAF2901364.1"/>
    <property type="molecule type" value="Genomic_DNA"/>
</dbReference>
<reference evidence="5" key="1">
    <citation type="submission" date="2019-08" db="EMBL/GenBank/DDBJ databases">
        <title>The genome of the North American firefly Photinus pyralis.</title>
        <authorList>
            <consortium name="Photinus pyralis genome working group"/>
            <person name="Fallon T.R."/>
            <person name="Sander Lower S.E."/>
            <person name="Weng J.-K."/>
        </authorList>
    </citation>
    <scope>NUCLEOTIDE SEQUENCE</scope>
    <source>
        <strain evidence="5">TRF0915ILg1</strain>
        <tissue evidence="5">Whole body</tissue>
    </source>
</reference>
<dbReference type="SFLD" id="SFLDG00358">
    <property type="entry name" value="Main_(cytGST)"/>
    <property type="match status" value="1"/>
</dbReference>
<comment type="similarity">
    <text evidence="2">Belongs to the GST superfamily.</text>
</comment>
<proteinExistence type="inferred from homology"/>
<dbReference type="InterPro" id="IPR036249">
    <property type="entry name" value="Thioredoxin-like_sf"/>
</dbReference>
<dbReference type="InterPro" id="IPR010987">
    <property type="entry name" value="Glutathione-S-Trfase_C-like"/>
</dbReference>
<dbReference type="PROSITE" id="PS50405">
    <property type="entry name" value="GST_CTER"/>
    <property type="match status" value="1"/>
</dbReference>
<dbReference type="InterPro" id="IPR004046">
    <property type="entry name" value="GST_C"/>
</dbReference>
<dbReference type="Gene3D" id="3.40.30.10">
    <property type="entry name" value="Glutaredoxin"/>
    <property type="match status" value="1"/>
</dbReference>
<evidence type="ECO:0000256" key="1">
    <source>
        <dbReference type="ARBA" id="ARBA00011738"/>
    </source>
</evidence>
<feature type="domain" description="GST C-terminal" evidence="4">
    <location>
        <begin position="89"/>
        <end position="211"/>
    </location>
</feature>
<dbReference type="Proteomes" id="UP000801492">
    <property type="component" value="Unassembled WGS sequence"/>
</dbReference>
<evidence type="ECO:0000313" key="5">
    <source>
        <dbReference type="EMBL" id="KAF2901364.1"/>
    </source>
</evidence>
<dbReference type="SUPFAM" id="SSF52833">
    <property type="entry name" value="Thioredoxin-like"/>
    <property type="match status" value="1"/>
</dbReference>
<keyword evidence="6" id="KW-1185">Reference proteome</keyword>
<dbReference type="SUPFAM" id="SSF47616">
    <property type="entry name" value="GST C-terminal domain-like"/>
    <property type="match status" value="1"/>
</dbReference>
<evidence type="ECO:0000313" key="6">
    <source>
        <dbReference type="Proteomes" id="UP000801492"/>
    </source>
</evidence>
<dbReference type="CDD" id="cd03177">
    <property type="entry name" value="GST_C_Delta_Epsilon"/>
    <property type="match status" value="1"/>
</dbReference>
<sequence length="218" mass="25124">MAPIKLYLFNGSPGVRSVLITAKAIGIDLELHQVDFFKQEHLSPEYLKINPQHSVPTLDDNGIAFWDSHAINAYLVRKYGKDDSLYPKDFLKRAIVDQRLHFDSGVLFPLLKIIDVSYFKKEITEVPPRCVKEINEAYQFLEKFLESHQWIAGDNVTIADFSLVTTITSLNYHVKIDPEFYPNVTGWVKKAQELACFSCDHEQLKHFYNVFNSLKGIK</sequence>
<feature type="domain" description="GST N-terminal" evidence="3">
    <location>
        <begin position="2"/>
        <end position="83"/>
    </location>
</feature>
<name>A0A8K0GIP4_IGNLU</name>
<dbReference type="GO" id="GO:0006749">
    <property type="term" value="P:glutathione metabolic process"/>
    <property type="evidence" value="ECO:0007669"/>
    <property type="project" value="TreeGrafter"/>
</dbReference>
<dbReference type="InterPro" id="IPR040079">
    <property type="entry name" value="Glutathione_S-Trfase"/>
</dbReference>